<evidence type="ECO:0000313" key="8">
    <source>
        <dbReference type="EMBL" id="OQX07567.1"/>
    </source>
</evidence>
<dbReference type="InterPro" id="IPR018114">
    <property type="entry name" value="TRYPSIN_HIS"/>
</dbReference>
<dbReference type="EC" id="3.4.21.-" evidence="7"/>
<dbReference type="AlphaFoldDB" id="A0A1Y1QK24"/>
<dbReference type="InterPro" id="IPR009003">
    <property type="entry name" value="Peptidase_S1_PA"/>
</dbReference>
<dbReference type="GO" id="GO:0004252">
    <property type="term" value="F:serine-type endopeptidase activity"/>
    <property type="evidence" value="ECO:0007669"/>
    <property type="project" value="InterPro"/>
</dbReference>
<dbReference type="Gene3D" id="2.40.10.10">
    <property type="entry name" value="Trypsin-like serine proteases"/>
    <property type="match status" value="2"/>
</dbReference>
<dbReference type="SUPFAM" id="SSF50494">
    <property type="entry name" value="Trypsin-like serine proteases"/>
    <property type="match status" value="1"/>
</dbReference>
<feature type="active site" description="Charge relay system" evidence="6">
    <location>
        <position position="88"/>
    </location>
</feature>
<dbReference type="PANTHER" id="PTHR15462">
    <property type="entry name" value="SERINE PROTEASE"/>
    <property type="match status" value="1"/>
</dbReference>
<comment type="caution">
    <text evidence="8">The sequence shown here is derived from an EMBL/GenBank/DDBJ whole genome shotgun (WGS) entry which is preliminary data.</text>
</comment>
<dbReference type="PROSITE" id="PS00134">
    <property type="entry name" value="TRYPSIN_HIS"/>
    <property type="match status" value="1"/>
</dbReference>
<dbReference type="EMBL" id="MTEJ01000206">
    <property type="protein sequence ID" value="OQX07567.1"/>
    <property type="molecule type" value="Genomic_DNA"/>
</dbReference>
<dbReference type="GO" id="GO:0006508">
    <property type="term" value="P:proteolysis"/>
    <property type="evidence" value="ECO:0007669"/>
    <property type="project" value="UniProtKB-KW"/>
</dbReference>
<protein>
    <recommendedName>
        <fullName evidence="7">Serine protease</fullName>
        <ecNumber evidence="7">3.4.21.-</ecNumber>
    </recommendedName>
</protein>
<evidence type="ECO:0000256" key="6">
    <source>
        <dbReference type="PIRSR" id="PIRSR608256-1"/>
    </source>
</evidence>
<keyword evidence="2 7" id="KW-0645">Protease</keyword>
<keyword evidence="3 7" id="KW-0732">Signal</keyword>
<evidence type="ECO:0000256" key="1">
    <source>
        <dbReference type="ARBA" id="ARBA00008764"/>
    </source>
</evidence>
<keyword evidence="4 7" id="KW-0378">Hydrolase</keyword>
<organism evidence="8 9">
    <name type="scientific">Thiothrix lacustris</name>
    <dbReference type="NCBI Taxonomy" id="525917"/>
    <lineage>
        <taxon>Bacteria</taxon>
        <taxon>Pseudomonadati</taxon>
        <taxon>Pseudomonadota</taxon>
        <taxon>Gammaproteobacteria</taxon>
        <taxon>Thiotrichales</taxon>
        <taxon>Thiotrichaceae</taxon>
        <taxon>Thiothrix</taxon>
    </lineage>
</organism>
<evidence type="ECO:0000313" key="9">
    <source>
        <dbReference type="Proteomes" id="UP000192491"/>
    </source>
</evidence>
<dbReference type="InterPro" id="IPR043504">
    <property type="entry name" value="Peptidase_S1_PA_chymotrypsin"/>
</dbReference>
<feature type="active site" description="Charge relay system" evidence="6">
    <location>
        <position position="140"/>
    </location>
</feature>
<name>A0A1Y1QK24_9GAMM</name>
<dbReference type="Proteomes" id="UP000192491">
    <property type="component" value="Unassembled WGS sequence"/>
</dbReference>
<keyword evidence="5 7" id="KW-0720">Serine protease</keyword>
<proteinExistence type="inferred from homology"/>
<evidence type="ECO:0000256" key="2">
    <source>
        <dbReference type="ARBA" id="ARBA00022670"/>
    </source>
</evidence>
<sequence>MPAHHRHHTPRIALFASLTALTFAMQAHAQPDAITDHAYESVIGLDNRYAVDANSYPYTAVARITYQNDTGACSGWFSNADTLVTAGHCLFDKATSKTMNISAVYPGYGGNRLTPINGVCTVKKTYLYPEWLTGNNDAYDIGIIKLDCTRKDLQPLSYAYLPDSIDFRNVALTISGYPGDKNKAEYPWASQGRLLYYNTTFLAYDNDTNGGMSGSPVWLDAGSGKPPLVIGVHTTGFSDANGVGTLNRGVHLTRQITADIEAVHKLP</sequence>
<feature type="signal peptide" evidence="7">
    <location>
        <begin position="1"/>
        <end position="29"/>
    </location>
</feature>
<dbReference type="Pfam" id="PF13365">
    <property type="entry name" value="Trypsin_2"/>
    <property type="match status" value="1"/>
</dbReference>
<dbReference type="InterPro" id="IPR008256">
    <property type="entry name" value="Peptidase_S1B"/>
</dbReference>
<evidence type="ECO:0000256" key="5">
    <source>
        <dbReference type="ARBA" id="ARBA00022825"/>
    </source>
</evidence>
<dbReference type="InterPro" id="IPR050966">
    <property type="entry name" value="Glutamyl_endopeptidase"/>
</dbReference>
<reference evidence="8 9" key="1">
    <citation type="submission" date="2017-01" db="EMBL/GenBank/DDBJ databases">
        <title>Novel large sulfur bacteria in the metagenomes of groundwater-fed chemosynthetic microbial mats in the Lake Huron basin.</title>
        <authorList>
            <person name="Sharrar A.M."/>
            <person name="Flood B.E."/>
            <person name="Bailey J.V."/>
            <person name="Jones D.S."/>
            <person name="Biddanda B."/>
            <person name="Ruberg S.A."/>
            <person name="Marcus D.N."/>
            <person name="Dick G.J."/>
        </authorList>
    </citation>
    <scope>NUCLEOTIDE SEQUENCE [LARGE SCALE GENOMIC DNA]</scope>
    <source>
        <strain evidence="8">A8</strain>
    </source>
</reference>
<comment type="similarity">
    <text evidence="1 7">Belongs to the peptidase S1B family.</text>
</comment>
<evidence type="ECO:0000256" key="3">
    <source>
        <dbReference type="ARBA" id="ARBA00022729"/>
    </source>
</evidence>
<feature type="chain" id="PRO_5011812579" description="Serine protease" evidence="7">
    <location>
        <begin position="30"/>
        <end position="267"/>
    </location>
</feature>
<evidence type="ECO:0000256" key="7">
    <source>
        <dbReference type="RuleBase" id="RU004296"/>
    </source>
</evidence>
<evidence type="ECO:0000256" key="4">
    <source>
        <dbReference type="ARBA" id="ARBA00022801"/>
    </source>
</evidence>
<feature type="active site" description="Charge relay system" evidence="6">
    <location>
        <position position="213"/>
    </location>
</feature>
<dbReference type="PRINTS" id="PR00839">
    <property type="entry name" value="V8PROTEASE"/>
</dbReference>
<gene>
    <name evidence="8" type="ORF">BWK73_27850</name>
</gene>
<dbReference type="PANTHER" id="PTHR15462:SF8">
    <property type="entry name" value="SERINE PROTEASE"/>
    <property type="match status" value="1"/>
</dbReference>
<accession>A0A1Y1QK24</accession>